<proteinExistence type="predicted"/>
<keyword evidence="1" id="KW-0732">Signal</keyword>
<evidence type="ECO:0000313" key="3">
    <source>
        <dbReference type="Proteomes" id="UP001341840"/>
    </source>
</evidence>
<accession>A0ABU6TCF8</accession>
<protein>
    <recommendedName>
        <fullName evidence="4">Secreted protein</fullName>
    </recommendedName>
</protein>
<evidence type="ECO:0000256" key="1">
    <source>
        <dbReference type="SAM" id="SignalP"/>
    </source>
</evidence>
<organism evidence="2 3">
    <name type="scientific">Stylosanthes scabra</name>
    <dbReference type="NCBI Taxonomy" id="79078"/>
    <lineage>
        <taxon>Eukaryota</taxon>
        <taxon>Viridiplantae</taxon>
        <taxon>Streptophyta</taxon>
        <taxon>Embryophyta</taxon>
        <taxon>Tracheophyta</taxon>
        <taxon>Spermatophyta</taxon>
        <taxon>Magnoliopsida</taxon>
        <taxon>eudicotyledons</taxon>
        <taxon>Gunneridae</taxon>
        <taxon>Pentapetalae</taxon>
        <taxon>rosids</taxon>
        <taxon>fabids</taxon>
        <taxon>Fabales</taxon>
        <taxon>Fabaceae</taxon>
        <taxon>Papilionoideae</taxon>
        <taxon>50 kb inversion clade</taxon>
        <taxon>dalbergioids sensu lato</taxon>
        <taxon>Dalbergieae</taxon>
        <taxon>Pterocarpus clade</taxon>
        <taxon>Stylosanthes</taxon>
    </lineage>
</organism>
<dbReference type="Proteomes" id="UP001341840">
    <property type="component" value="Unassembled WGS sequence"/>
</dbReference>
<evidence type="ECO:0008006" key="4">
    <source>
        <dbReference type="Google" id="ProtNLM"/>
    </source>
</evidence>
<feature type="chain" id="PRO_5045922376" description="Secreted protein" evidence="1">
    <location>
        <begin position="23"/>
        <end position="139"/>
    </location>
</feature>
<dbReference type="EMBL" id="JASCZI010090778">
    <property type="protein sequence ID" value="MED6146401.1"/>
    <property type="molecule type" value="Genomic_DNA"/>
</dbReference>
<reference evidence="2 3" key="1">
    <citation type="journal article" date="2023" name="Plants (Basel)">
        <title>Bridging the Gap: Combining Genomics and Transcriptomics Approaches to Understand Stylosanthes scabra, an Orphan Legume from the Brazilian Caatinga.</title>
        <authorList>
            <person name="Ferreira-Neto J.R.C."/>
            <person name="da Silva M.D."/>
            <person name="Binneck E."/>
            <person name="de Melo N.F."/>
            <person name="da Silva R.H."/>
            <person name="de Melo A.L.T.M."/>
            <person name="Pandolfi V."/>
            <person name="Bustamante F.O."/>
            <person name="Brasileiro-Vidal A.C."/>
            <person name="Benko-Iseppon A.M."/>
        </authorList>
    </citation>
    <scope>NUCLEOTIDE SEQUENCE [LARGE SCALE GENOMIC DNA]</scope>
    <source>
        <tissue evidence="2">Leaves</tissue>
    </source>
</reference>
<gene>
    <name evidence="2" type="ORF">PIB30_034129</name>
</gene>
<evidence type="ECO:0000313" key="2">
    <source>
        <dbReference type="EMBL" id="MED6146401.1"/>
    </source>
</evidence>
<name>A0ABU6TCF8_9FABA</name>
<keyword evidence="3" id="KW-1185">Reference proteome</keyword>
<comment type="caution">
    <text evidence="2">The sequence shown here is derived from an EMBL/GenBank/DDBJ whole genome shotgun (WGS) entry which is preliminary data.</text>
</comment>
<sequence length="139" mass="15385">MPASQVQLSAWLVLLSVKFVQFQDRRNLIGLQIAMAFERWDKVRIQTQTTQISNYCILENRTRKGFPVSEVGGGASTPFGKVEAKTHPMCIWVSFSLHEARCGASTATLSSPYGDACVKSGTRGKVCGRFMTCSRFARS</sequence>
<feature type="signal peptide" evidence="1">
    <location>
        <begin position="1"/>
        <end position="22"/>
    </location>
</feature>